<name>A0A812K0V5_9DINO</name>
<protein>
    <submittedName>
        <fullName evidence="4">Myo9a protein</fullName>
    </submittedName>
</protein>
<reference evidence="4" key="1">
    <citation type="submission" date="2021-02" db="EMBL/GenBank/DDBJ databases">
        <authorList>
            <person name="Dougan E. K."/>
            <person name="Rhodes N."/>
            <person name="Thang M."/>
            <person name="Chan C."/>
        </authorList>
    </citation>
    <scope>NUCLEOTIDE SEQUENCE</scope>
</reference>
<feature type="transmembrane region" description="Helical" evidence="2">
    <location>
        <begin position="187"/>
        <end position="208"/>
    </location>
</feature>
<accession>A0A812K0V5</accession>
<dbReference type="Proteomes" id="UP000601435">
    <property type="component" value="Unassembled WGS sequence"/>
</dbReference>
<feature type="transmembrane region" description="Helical" evidence="2">
    <location>
        <begin position="358"/>
        <end position="382"/>
    </location>
</feature>
<evidence type="ECO:0000256" key="2">
    <source>
        <dbReference type="SAM" id="Phobius"/>
    </source>
</evidence>
<comment type="caution">
    <text evidence="4">The sequence shown here is derived from an EMBL/GenBank/DDBJ whole genome shotgun (WGS) entry which is preliminary data.</text>
</comment>
<dbReference type="AlphaFoldDB" id="A0A812K0V5"/>
<evidence type="ECO:0000256" key="3">
    <source>
        <dbReference type="SAM" id="SignalP"/>
    </source>
</evidence>
<gene>
    <name evidence="4" type="primary">Myo9a</name>
    <name evidence="4" type="ORF">SNEC2469_LOCUS2650</name>
</gene>
<keyword evidence="2" id="KW-0472">Membrane</keyword>
<evidence type="ECO:0000256" key="1">
    <source>
        <dbReference type="SAM" id="MobiDB-lite"/>
    </source>
</evidence>
<evidence type="ECO:0000313" key="5">
    <source>
        <dbReference type="Proteomes" id="UP000601435"/>
    </source>
</evidence>
<keyword evidence="2" id="KW-0812">Transmembrane</keyword>
<dbReference type="OrthoDB" id="441306at2759"/>
<keyword evidence="2" id="KW-1133">Transmembrane helix</keyword>
<keyword evidence="5" id="KW-1185">Reference proteome</keyword>
<feature type="chain" id="PRO_5032318325" evidence="3">
    <location>
        <begin position="16"/>
        <end position="533"/>
    </location>
</feature>
<proteinExistence type="predicted"/>
<feature type="transmembrane region" description="Helical" evidence="2">
    <location>
        <begin position="327"/>
        <end position="352"/>
    </location>
</feature>
<feature type="transmembrane region" description="Helical" evidence="2">
    <location>
        <begin position="413"/>
        <end position="435"/>
    </location>
</feature>
<feature type="region of interest" description="Disordered" evidence="1">
    <location>
        <begin position="508"/>
        <end position="533"/>
    </location>
</feature>
<keyword evidence="3" id="KW-0732">Signal</keyword>
<dbReference type="EMBL" id="CAJNJA010006973">
    <property type="protein sequence ID" value="CAE7218356.1"/>
    <property type="molecule type" value="Genomic_DNA"/>
</dbReference>
<organism evidence="4 5">
    <name type="scientific">Symbiodinium necroappetens</name>
    <dbReference type="NCBI Taxonomy" id="1628268"/>
    <lineage>
        <taxon>Eukaryota</taxon>
        <taxon>Sar</taxon>
        <taxon>Alveolata</taxon>
        <taxon>Dinophyceae</taxon>
        <taxon>Suessiales</taxon>
        <taxon>Symbiodiniaceae</taxon>
        <taxon>Symbiodinium</taxon>
    </lineage>
</organism>
<evidence type="ECO:0000313" key="4">
    <source>
        <dbReference type="EMBL" id="CAE7218356.1"/>
    </source>
</evidence>
<sequence>MLHYLTCMMLTGLTSYPFVAVFIEQRKPSDYVACTAEAACCFIRYFETSDMPATTVLNVERSAVNITNPASGWSSWLPMYVSVENGHGIRAASPSLSFFNSIPLLYAYLPAVFSFQVAKVAALPSNEYATRGYCQEPASLDSIRDHLGSGPCRNISLACVLLWALLKVLHDWALLSGKVEERLTLKIGIASWILQAVACVGAFLWAVGASEVFISTSVERESKGLACYYQLQPANVLWTLAPACLLWYTTQSKLTSLMLSVLHGDYLYAIVYDVPFRVVHATAPLHPTGSLLTIGLHGDRYRAPAPRPQLNSDEKRQLFYLLRKLRWAWIFVQHTIVATLASGPLFCMMMAVATTQEWSFQVMGVMKCAILLAAFSPLGLCLRFTYSASYWRNRVIQGDFCAILSDLSPLRDLFWYLLLWPCGISSTLRVVPAFWHREEEVLRECWTWSFHGIAVFVFAALLLDYVNRPVRLLIGYYDYGWWVSKDALQLLEQYPEWKHPTIPRPKAFDVDDNDEASPSAEESERLTLLGCTA</sequence>
<feature type="signal peptide" evidence="3">
    <location>
        <begin position="1"/>
        <end position="15"/>
    </location>
</feature>
<feature type="transmembrane region" description="Helical" evidence="2">
    <location>
        <begin position="447"/>
        <end position="466"/>
    </location>
</feature>